<dbReference type="Gene3D" id="3.20.180.10">
    <property type="entry name" value="PNP-oxidase-like"/>
    <property type="match status" value="1"/>
</dbReference>
<dbReference type="PANTHER" id="PTHR37783">
    <property type="entry name" value="MEMBRANE PROTEIN, PUTATIVE (AFU_ORTHOLOGUE AFUA_1G04315)-RELATED"/>
    <property type="match status" value="1"/>
</dbReference>
<organism evidence="2 3">
    <name type="scientific">Cyanobium gracile UHCC 0139</name>
    <dbReference type="NCBI Taxonomy" id="3110308"/>
    <lineage>
        <taxon>Bacteria</taxon>
        <taxon>Bacillati</taxon>
        <taxon>Cyanobacteriota</taxon>
        <taxon>Cyanophyceae</taxon>
        <taxon>Synechococcales</taxon>
        <taxon>Prochlorococcaceae</taxon>
        <taxon>Cyanobium</taxon>
    </lineage>
</organism>
<dbReference type="InterPro" id="IPR019595">
    <property type="entry name" value="DUF2470"/>
</dbReference>
<dbReference type="PANTHER" id="PTHR37783:SF1">
    <property type="entry name" value="MEMBRANE PROTEIN, PUTATIVE (AFU_ORTHOLOGUE AFUA_1G04315)-RELATED"/>
    <property type="match status" value="1"/>
</dbReference>
<dbReference type="InterPro" id="IPR037119">
    <property type="entry name" value="Haem_oxidase_HugZ-like_sf"/>
</dbReference>
<dbReference type="Pfam" id="PF10615">
    <property type="entry name" value="DUF2470"/>
    <property type="match status" value="1"/>
</dbReference>
<dbReference type="Proteomes" id="UP001304461">
    <property type="component" value="Unassembled WGS sequence"/>
</dbReference>
<gene>
    <name evidence="2" type="ORF">VB738_16210</name>
</gene>
<evidence type="ECO:0000259" key="1">
    <source>
        <dbReference type="Pfam" id="PF10615"/>
    </source>
</evidence>
<proteinExistence type="predicted"/>
<accession>A0ABU5RYG4</accession>
<protein>
    <submittedName>
        <fullName evidence="2">DUF2470 domain-containing protein</fullName>
    </submittedName>
</protein>
<name>A0ABU5RYG4_9CYAN</name>
<reference evidence="2 3" key="1">
    <citation type="submission" date="2023-12" db="EMBL/GenBank/DDBJ databases">
        <title>Baltic Sea Cyanobacteria.</title>
        <authorList>
            <person name="Delbaje E."/>
            <person name="Fewer D.P."/>
            <person name="Shishido T.K."/>
        </authorList>
    </citation>
    <scope>NUCLEOTIDE SEQUENCE [LARGE SCALE GENOMIC DNA]</scope>
    <source>
        <strain evidence="2 3">UHCC 0139</strain>
    </source>
</reference>
<dbReference type="RefSeq" id="WP_323306724.1">
    <property type="nucleotide sequence ID" value="NZ_JAYGHX010000017.1"/>
</dbReference>
<evidence type="ECO:0000313" key="3">
    <source>
        <dbReference type="Proteomes" id="UP001304461"/>
    </source>
</evidence>
<sequence length="90" mass="9760">MAADPITAAVSDRICKHMNDDHAEAVLAYARHYGGCTEAQEARMVAVEPEAMRLEVDGARVDVPFDHALTDSEDAHRTLVAMLRSLPGKA</sequence>
<feature type="domain" description="DUF2470" evidence="1">
    <location>
        <begin position="11"/>
        <end position="82"/>
    </location>
</feature>
<evidence type="ECO:0000313" key="2">
    <source>
        <dbReference type="EMBL" id="MEA5392807.1"/>
    </source>
</evidence>
<dbReference type="SUPFAM" id="SSF50475">
    <property type="entry name" value="FMN-binding split barrel"/>
    <property type="match status" value="1"/>
</dbReference>
<keyword evidence="3" id="KW-1185">Reference proteome</keyword>
<dbReference type="EMBL" id="JAYGHX010000017">
    <property type="protein sequence ID" value="MEA5392807.1"/>
    <property type="molecule type" value="Genomic_DNA"/>
</dbReference>
<comment type="caution">
    <text evidence="2">The sequence shown here is derived from an EMBL/GenBank/DDBJ whole genome shotgun (WGS) entry which is preliminary data.</text>
</comment>